<comment type="caution">
    <text evidence="1">The sequence shown here is derived from an EMBL/GenBank/DDBJ whole genome shotgun (WGS) entry which is preliminary data.</text>
</comment>
<reference evidence="1 2" key="1">
    <citation type="submission" date="2019-03" db="EMBL/GenBank/DDBJ databases">
        <title>Single cell metagenomics reveals metabolic interactions within the superorganism composed of flagellate Streblomastix strix and complex community of Bacteroidetes bacteria on its surface.</title>
        <authorList>
            <person name="Treitli S.C."/>
            <person name="Kolisko M."/>
            <person name="Husnik F."/>
            <person name="Keeling P."/>
            <person name="Hampl V."/>
        </authorList>
    </citation>
    <scope>NUCLEOTIDE SEQUENCE [LARGE SCALE GENOMIC DNA]</scope>
    <source>
        <strain evidence="1">ST1C</strain>
    </source>
</reference>
<organism evidence="1 2">
    <name type="scientific">Streblomastix strix</name>
    <dbReference type="NCBI Taxonomy" id="222440"/>
    <lineage>
        <taxon>Eukaryota</taxon>
        <taxon>Metamonada</taxon>
        <taxon>Preaxostyla</taxon>
        <taxon>Oxymonadida</taxon>
        <taxon>Streblomastigidae</taxon>
        <taxon>Streblomastix</taxon>
    </lineage>
</organism>
<sequence>MSTGIEKLDNSALFPRFDETVWTFRPKPKVVPSYQVNWDYYIDASTSVKTRLSIDFNRINSFNFEQST</sequence>
<accession>A0A5J4SLW0</accession>
<proteinExistence type="predicted"/>
<evidence type="ECO:0000313" key="1">
    <source>
        <dbReference type="EMBL" id="KAA6346898.1"/>
    </source>
</evidence>
<dbReference type="AlphaFoldDB" id="A0A5J4SLW0"/>
<gene>
    <name evidence="1" type="ORF">EZS28_052063</name>
</gene>
<protein>
    <submittedName>
        <fullName evidence="1">Uncharacterized protein</fullName>
    </submittedName>
</protein>
<evidence type="ECO:0000313" key="2">
    <source>
        <dbReference type="Proteomes" id="UP000324800"/>
    </source>
</evidence>
<feature type="non-terminal residue" evidence="1">
    <location>
        <position position="68"/>
    </location>
</feature>
<name>A0A5J4SLW0_9EUKA</name>
<dbReference type="Proteomes" id="UP000324800">
    <property type="component" value="Unassembled WGS sequence"/>
</dbReference>
<dbReference type="EMBL" id="SNRW01040074">
    <property type="protein sequence ID" value="KAA6346898.1"/>
    <property type="molecule type" value="Genomic_DNA"/>
</dbReference>